<feature type="region of interest" description="Disordered" evidence="1">
    <location>
        <begin position="20"/>
        <end position="48"/>
    </location>
</feature>
<protein>
    <recommendedName>
        <fullName evidence="4">Protein FAM179A</fullName>
    </recommendedName>
</protein>
<feature type="non-terminal residue" evidence="2">
    <location>
        <position position="1"/>
    </location>
</feature>
<dbReference type="Proteomes" id="UP000053858">
    <property type="component" value="Unassembled WGS sequence"/>
</dbReference>
<gene>
    <name evidence="2" type="ORF">N301_05713</name>
</gene>
<evidence type="ECO:0000313" key="2">
    <source>
        <dbReference type="EMBL" id="KGL88681.1"/>
    </source>
</evidence>
<keyword evidence="3" id="KW-1185">Reference proteome</keyword>
<accession>A0A0A0A3N2</accession>
<evidence type="ECO:0000313" key="3">
    <source>
        <dbReference type="Proteomes" id="UP000053858"/>
    </source>
</evidence>
<reference evidence="3" key="1">
    <citation type="journal article" date="2014" name="Science">
        <title>Comparative genomics reveals insights into avian genome evolution and adaptation.</title>
        <authorList>
            <consortium name="Avian Genome Consortium"/>
            <person name="Zhang G."/>
            <person name="Li C."/>
            <person name="Li Q."/>
            <person name="Li B."/>
            <person name="Larkin D.M."/>
            <person name="Lee C."/>
            <person name="Storz J.F."/>
            <person name="Antunes A."/>
            <person name="Greenwold M.J."/>
            <person name="Meredith R.W."/>
            <person name="Odeen A."/>
            <person name="Cui J."/>
            <person name="Zhou Q."/>
            <person name="Xu L."/>
            <person name="Pan H."/>
            <person name="Wang Z."/>
            <person name="Jin L."/>
            <person name="Zhang P."/>
            <person name="Hu H."/>
            <person name="Yang W."/>
            <person name="Hu J."/>
            <person name="Xiao J."/>
            <person name="Yang Z."/>
            <person name="Liu Y."/>
            <person name="Xie Q."/>
            <person name="Yu H."/>
            <person name="Lian J."/>
            <person name="Wen P."/>
            <person name="Zhang F."/>
            <person name="Li H."/>
            <person name="Zeng Y."/>
            <person name="Xiong Z."/>
            <person name="Liu S."/>
            <person name="Zhou L."/>
            <person name="Huang Z."/>
            <person name="An N."/>
            <person name="Wang J."/>
            <person name="Zheng Q."/>
            <person name="Xiong Y."/>
            <person name="Wang G."/>
            <person name="Wang B."/>
            <person name="Wang J."/>
            <person name="Fan Y."/>
            <person name="da Fonseca R.R."/>
            <person name="Alfaro-Nunez A."/>
            <person name="Schubert M."/>
            <person name="Orlando L."/>
            <person name="Mourier T."/>
            <person name="Howard J.T."/>
            <person name="Ganapathy G."/>
            <person name="Pfenning A."/>
            <person name="Whitney O."/>
            <person name="Rivas M.V."/>
            <person name="Hara E."/>
            <person name="Smith J."/>
            <person name="Farre M."/>
            <person name="Narayan J."/>
            <person name="Slavov G."/>
            <person name="Romanov M.N."/>
            <person name="Borges R."/>
            <person name="Machado J.P."/>
            <person name="Khan I."/>
            <person name="Springer M.S."/>
            <person name="Gatesy J."/>
            <person name="Hoffmann F.G."/>
            <person name="Opazo J.C."/>
            <person name="Hastad O."/>
            <person name="Sawyer R.H."/>
            <person name="Kim H."/>
            <person name="Kim K.W."/>
            <person name="Kim H.J."/>
            <person name="Cho S."/>
            <person name="Li N."/>
            <person name="Huang Y."/>
            <person name="Bruford M.W."/>
            <person name="Zhan X."/>
            <person name="Dixon A."/>
            <person name="Bertelsen M.F."/>
            <person name="Derryberry E."/>
            <person name="Warren W."/>
            <person name="Wilson R.K."/>
            <person name="Li S."/>
            <person name="Ray D.A."/>
            <person name="Green R.E."/>
            <person name="O'Brien S.J."/>
            <person name="Griffin D."/>
            <person name="Johnson W.E."/>
            <person name="Haussler D."/>
            <person name="Ryder O.A."/>
            <person name="Willerslev E."/>
            <person name="Graves G.R."/>
            <person name="Alstrom P."/>
            <person name="Fjeldsa J."/>
            <person name="Mindell D.P."/>
            <person name="Edwards S.V."/>
            <person name="Braun E.L."/>
            <person name="Rahbek C."/>
            <person name="Burt D.W."/>
            <person name="Houde P."/>
            <person name="Zhang Y."/>
            <person name="Yang H."/>
            <person name="Wang J."/>
            <person name="Jarvis E.D."/>
            <person name="Gilbert M.T."/>
            <person name="Wang J."/>
        </authorList>
    </citation>
    <scope>NUCLEOTIDE SEQUENCE [LARGE SCALE GENOMIC DNA]</scope>
</reference>
<dbReference type="EMBL" id="KL870618">
    <property type="protein sequence ID" value="KGL88681.1"/>
    <property type="molecule type" value="Genomic_DNA"/>
</dbReference>
<feature type="non-terminal residue" evidence="2">
    <location>
        <position position="90"/>
    </location>
</feature>
<proteinExistence type="predicted"/>
<name>A0A0A0A3N2_CHAVO</name>
<evidence type="ECO:0008006" key="4">
    <source>
        <dbReference type="Google" id="ProtNLM"/>
    </source>
</evidence>
<sequence length="90" mass="9742">ASSPLGDWVSKASVRDLSAGDGVDLSHLSHQALTPEPREREASSAASETIRLKEKLKMRRMSEGLLASRRGLTDCSEPKGLILKPVICRS</sequence>
<evidence type="ECO:0000256" key="1">
    <source>
        <dbReference type="SAM" id="MobiDB-lite"/>
    </source>
</evidence>
<organism evidence="2 3">
    <name type="scientific">Charadrius vociferus</name>
    <name type="common">Killdeer</name>
    <name type="synonym">Aegialitis vocifera</name>
    <dbReference type="NCBI Taxonomy" id="50402"/>
    <lineage>
        <taxon>Eukaryota</taxon>
        <taxon>Metazoa</taxon>
        <taxon>Chordata</taxon>
        <taxon>Craniata</taxon>
        <taxon>Vertebrata</taxon>
        <taxon>Euteleostomi</taxon>
        <taxon>Archelosauria</taxon>
        <taxon>Archosauria</taxon>
        <taxon>Dinosauria</taxon>
        <taxon>Saurischia</taxon>
        <taxon>Theropoda</taxon>
        <taxon>Coelurosauria</taxon>
        <taxon>Aves</taxon>
        <taxon>Neognathae</taxon>
        <taxon>Neoaves</taxon>
        <taxon>Charadriiformes</taxon>
        <taxon>Charadriidae</taxon>
        <taxon>Charadrius</taxon>
    </lineage>
</organism>
<dbReference type="AlphaFoldDB" id="A0A0A0A3N2"/>